<reference evidence="7 8" key="1">
    <citation type="submission" date="2024-11" db="EMBL/GenBank/DDBJ databases">
        <title>Adaptive evolution of stress response genes in parasites aligns with host niche diversity.</title>
        <authorList>
            <person name="Hahn C."/>
            <person name="Resl P."/>
        </authorList>
    </citation>
    <scope>NUCLEOTIDE SEQUENCE [LARGE SCALE GENOMIC DNA]</scope>
    <source>
        <strain evidence="7">EGGRZ-B1_66</strain>
        <tissue evidence="7">Body</tissue>
    </source>
</reference>
<dbReference type="Pfam" id="PF00001">
    <property type="entry name" value="7tm_1"/>
    <property type="match status" value="1"/>
</dbReference>
<keyword evidence="3 5" id="KW-1133">Transmembrane helix</keyword>
<keyword evidence="8" id="KW-1185">Reference proteome</keyword>
<comment type="caution">
    <text evidence="7">The sequence shown here is derived from an EMBL/GenBank/DDBJ whole genome shotgun (WGS) entry which is preliminary data.</text>
</comment>
<organism evidence="7 8">
    <name type="scientific">Cichlidogyrus casuarinus</name>
    <dbReference type="NCBI Taxonomy" id="1844966"/>
    <lineage>
        <taxon>Eukaryota</taxon>
        <taxon>Metazoa</taxon>
        <taxon>Spiralia</taxon>
        <taxon>Lophotrochozoa</taxon>
        <taxon>Platyhelminthes</taxon>
        <taxon>Monogenea</taxon>
        <taxon>Monopisthocotylea</taxon>
        <taxon>Dactylogyridea</taxon>
        <taxon>Ancyrocephalidae</taxon>
        <taxon>Cichlidogyrus</taxon>
    </lineage>
</organism>
<dbReference type="PRINTS" id="PR00237">
    <property type="entry name" value="GPCRRHODOPSN"/>
</dbReference>
<protein>
    <submittedName>
        <fullName evidence="7">Melanopsin</fullName>
    </submittedName>
</protein>
<evidence type="ECO:0000256" key="2">
    <source>
        <dbReference type="ARBA" id="ARBA00022692"/>
    </source>
</evidence>
<dbReference type="EMBL" id="JBJKFK010005223">
    <property type="protein sequence ID" value="KAL3308449.1"/>
    <property type="molecule type" value="Genomic_DNA"/>
</dbReference>
<feature type="domain" description="G-protein coupled receptors family 1 profile" evidence="6">
    <location>
        <begin position="53"/>
        <end position="112"/>
    </location>
</feature>
<evidence type="ECO:0000256" key="5">
    <source>
        <dbReference type="SAM" id="Phobius"/>
    </source>
</evidence>
<dbReference type="GO" id="GO:0016020">
    <property type="term" value="C:membrane"/>
    <property type="evidence" value="ECO:0007669"/>
    <property type="project" value="UniProtKB-SubCell"/>
</dbReference>
<feature type="transmembrane region" description="Helical" evidence="5">
    <location>
        <begin position="34"/>
        <end position="61"/>
    </location>
</feature>
<sequence>MSMNNATFERFYSIYDLDRIMLPHWKQFTVIDPIYHYIIGTLIGSISLTAVIGNIIIIVVLTSTKYLRNLSTIFILNLAISDLIFSLIDGLFLKTISMFNTRWAFNADRRFP</sequence>
<accession>A0ABD2PM91</accession>
<keyword evidence="2 5" id="KW-0812">Transmembrane</keyword>
<dbReference type="Gene3D" id="1.20.1070.10">
    <property type="entry name" value="Rhodopsin 7-helix transmembrane proteins"/>
    <property type="match status" value="1"/>
</dbReference>
<evidence type="ECO:0000256" key="4">
    <source>
        <dbReference type="ARBA" id="ARBA00023136"/>
    </source>
</evidence>
<keyword evidence="4 5" id="KW-0472">Membrane</keyword>
<dbReference type="AlphaFoldDB" id="A0ABD2PM91"/>
<dbReference type="SUPFAM" id="SSF81321">
    <property type="entry name" value="Family A G protein-coupled receptor-like"/>
    <property type="match status" value="1"/>
</dbReference>
<evidence type="ECO:0000313" key="8">
    <source>
        <dbReference type="Proteomes" id="UP001626550"/>
    </source>
</evidence>
<feature type="transmembrane region" description="Helical" evidence="5">
    <location>
        <begin position="73"/>
        <end position="93"/>
    </location>
</feature>
<evidence type="ECO:0000259" key="6">
    <source>
        <dbReference type="PROSITE" id="PS50262"/>
    </source>
</evidence>
<evidence type="ECO:0000313" key="7">
    <source>
        <dbReference type="EMBL" id="KAL3308449.1"/>
    </source>
</evidence>
<evidence type="ECO:0000256" key="3">
    <source>
        <dbReference type="ARBA" id="ARBA00022989"/>
    </source>
</evidence>
<dbReference type="InterPro" id="IPR017452">
    <property type="entry name" value="GPCR_Rhodpsn_7TM"/>
</dbReference>
<evidence type="ECO:0000256" key="1">
    <source>
        <dbReference type="ARBA" id="ARBA00004370"/>
    </source>
</evidence>
<dbReference type="InterPro" id="IPR000276">
    <property type="entry name" value="GPCR_Rhodpsn"/>
</dbReference>
<gene>
    <name evidence="7" type="primary">OPN4_4</name>
    <name evidence="7" type="ORF">Ciccas_013019</name>
</gene>
<dbReference type="PROSITE" id="PS50262">
    <property type="entry name" value="G_PROTEIN_RECEP_F1_2"/>
    <property type="match status" value="1"/>
</dbReference>
<dbReference type="Proteomes" id="UP001626550">
    <property type="component" value="Unassembled WGS sequence"/>
</dbReference>
<proteinExistence type="predicted"/>
<name>A0ABD2PM91_9PLAT</name>
<comment type="subcellular location">
    <subcellularLocation>
        <location evidence="1">Membrane</location>
    </subcellularLocation>
</comment>